<gene>
    <name evidence="5" type="ORF">BWQ96_10230</name>
</gene>
<keyword evidence="6" id="KW-1185">Reference proteome</keyword>
<keyword evidence="2" id="KW-0964">Secreted</keyword>
<evidence type="ECO:0000313" key="5">
    <source>
        <dbReference type="EMBL" id="PXF40061.1"/>
    </source>
</evidence>
<dbReference type="OrthoDB" id="2377576at2759"/>
<keyword evidence="5" id="KW-0418">Kinase</keyword>
<comment type="caution">
    <text evidence="5">The sequence shown here is derived from an EMBL/GenBank/DDBJ whole genome shotgun (WGS) entry which is preliminary data.</text>
</comment>
<dbReference type="InterPro" id="IPR056861">
    <property type="entry name" value="HMCN1-like_VWA"/>
</dbReference>
<dbReference type="EMBL" id="NBIV01000366">
    <property type="protein sequence ID" value="PXF40061.1"/>
    <property type="molecule type" value="Genomic_DNA"/>
</dbReference>
<evidence type="ECO:0000256" key="2">
    <source>
        <dbReference type="ARBA" id="ARBA00022525"/>
    </source>
</evidence>
<proteinExistence type="predicted"/>
<evidence type="ECO:0000313" key="6">
    <source>
        <dbReference type="Proteomes" id="UP000247409"/>
    </source>
</evidence>
<evidence type="ECO:0000256" key="3">
    <source>
        <dbReference type="ARBA" id="ARBA00022729"/>
    </source>
</evidence>
<feature type="domain" description="Hemicentin-1-like von Willebrand factor A" evidence="4">
    <location>
        <begin position="1"/>
        <end position="102"/>
    </location>
</feature>
<dbReference type="PANTHER" id="PTHR14905">
    <property type="entry name" value="NG37"/>
    <property type="match status" value="1"/>
</dbReference>
<dbReference type="AlphaFoldDB" id="A0A2V3IDD2"/>
<accession>A0A2V3IDD2</accession>
<comment type="subcellular location">
    <subcellularLocation>
        <location evidence="1">Secreted</location>
    </subcellularLocation>
</comment>
<dbReference type="PANTHER" id="PTHR14905:SF7">
    <property type="entry name" value="VON WILLEBRAND FACTOR A DOMAIN-CONTAINING PROTEIN 7"/>
    <property type="match status" value="1"/>
</dbReference>
<dbReference type="InterPro" id="IPR036465">
    <property type="entry name" value="vWFA_dom_sf"/>
</dbReference>
<evidence type="ECO:0000259" key="4">
    <source>
        <dbReference type="Pfam" id="PF25106"/>
    </source>
</evidence>
<dbReference type="Pfam" id="PF25106">
    <property type="entry name" value="VWA_4"/>
    <property type="match status" value="1"/>
</dbReference>
<dbReference type="GO" id="GO:0016301">
    <property type="term" value="F:kinase activity"/>
    <property type="evidence" value="ECO:0007669"/>
    <property type="project" value="UniProtKB-KW"/>
</dbReference>
<keyword evidence="5" id="KW-0808">Transferase</keyword>
<dbReference type="Gene3D" id="3.40.50.410">
    <property type="entry name" value="von Willebrand factor, type A domain"/>
    <property type="match status" value="1"/>
</dbReference>
<dbReference type="Proteomes" id="UP000247409">
    <property type="component" value="Unassembled WGS sequence"/>
</dbReference>
<dbReference type="InterPro" id="IPR052577">
    <property type="entry name" value="VWA7"/>
</dbReference>
<evidence type="ECO:0000256" key="1">
    <source>
        <dbReference type="ARBA" id="ARBA00004613"/>
    </source>
</evidence>
<name>A0A2V3IDD2_9FLOR</name>
<organism evidence="5 6">
    <name type="scientific">Gracilariopsis chorda</name>
    <dbReference type="NCBI Taxonomy" id="448386"/>
    <lineage>
        <taxon>Eukaryota</taxon>
        <taxon>Rhodophyta</taxon>
        <taxon>Florideophyceae</taxon>
        <taxon>Rhodymeniophycidae</taxon>
        <taxon>Gracilariales</taxon>
        <taxon>Gracilariaceae</taxon>
        <taxon>Gracilariopsis</taxon>
    </lineage>
</organism>
<protein>
    <submittedName>
        <fullName evidence="5">Alpha-protein kinase vwkA</fullName>
    </submittedName>
</protein>
<sequence>MSDDIAAVNASANDIINTLDDNSADYRVAVVQYNDPSAGVVSSFSSDKSTITGAINSLRASGGGDTPEHVYSGLELALKLPWRPEATRTIITMGDAPPKDPEPGTGLTQAKIVALANSVYVSVDSSPAVRQLLSLEKPVERMPATIVNVVFTGYVPLLMIPTGGSAATKSSFSALSSMTNGTVFAAASASEVVDALKKAVIKGAEGSASGVKPVERLILTSICWVTTCSHRVRIRNPNSFEVAYDWDVYRTSKKGTGTATAGDSFLVIEDINRQSTMRVFWKDENGGKKQTQKALNQKDC</sequence>
<dbReference type="CDD" id="cd00198">
    <property type="entry name" value="vWFA"/>
    <property type="match status" value="1"/>
</dbReference>
<dbReference type="SUPFAM" id="SSF53300">
    <property type="entry name" value="vWA-like"/>
    <property type="match status" value="1"/>
</dbReference>
<keyword evidence="3" id="KW-0732">Signal</keyword>
<reference evidence="5 6" key="1">
    <citation type="journal article" date="2018" name="Mol. Biol. Evol.">
        <title>Analysis of the draft genome of the red seaweed Gracilariopsis chorda provides insights into genome size evolution in Rhodophyta.</title>
        <authorList>
            <person name="Lee J."/>
            <person name="Yang E.C."/>
            <person name="Graf L."/>
            <person name="Yang J.H."/>
            <person name="Qiu H."/>
            <person name="Zel Zion U."/>
            <person name="Chan C.X."/>
            <person name="Stephens T.G."/>
            <person name="Weber A.P.M."/>
            <person name="Boo G.H."/>
            <person name="Boo S.M."/>
            <person name="Kim K.M."/>
            <person name="Shin Y."/>
            <person name="Jung M."/>
            <person name="Lee S.J."/>
            <person name="Yim H.S."/>
            <person name="Lee J.H."/>
            <person name="Bhattacharya D."/>
            <person name="Yoon H.S."/>
        </authorList>
    </citation>
    <scope>NUCLEOTIDE SEQUENCE [LARGE SCALE GENOMIC DNA]</scope>
    <source>
        <strain evidence="5 6">SKKU-2015</strain>
        <tissue evidence="5">Whole body</tissue>
    </source>
</reference>